<feature type="domain" description="Histone deacetylase" evidence="2">
    <location>
        <begin position="35"/>
        <end position="320"/>
    </location>
</feature>
<dbReference type="RefSeq" id="WP_259314210.1">
    <property type="nucleotide sequence ID" value="NZ_CP087164.1"/>
</dbReference>
<dbReference type="InterPro" id="IPR023801">
    <property type="entry name" value="His_deacetylse_dom"/>
</dbReference>
<dbReference type="SUPFAM" id="SSF52768">
    <property type="entry name" value="Arginase/deacetylase"/>
    <property type="match status" value="1"/>
</dbReference>
<dbReference type="GO" id="GO:0004407">
    <property type="term" value="F:histone deacetylase activity"/>
    <property type="evidence" value="ECO:0007669"/>
    <property type="project" value="TreeGrafter"/>
</dbReference>
<evidence type="ECO:0000259" key="2">
    <source>
        <dbReference type="Pfam" id="PF00850"/>
    </source>
</evidence>
<dbReference type="InterPro" id="IPR000286">
    <property type="entry name" value="HDACs"/>
</dbReference>
<keyword evidence="4" id="KW-1185">Reference proteome</keyword>
<dbReference type="AlphaFoldDB" id="A0A9E6XUB9"/>
<gene>
    <name evidence="3" type="primary">hdaH</name>
    <name evidence="3" type="ORF">DSM104329_00919</name>
</gene>
<dbReference type="CDD" id="cd09996">
    <property type="entry name" value="HDAC_classII_1"/>
    <property type="match status" value="1"/>
</dbReference>
<accession>A0A9E6XUB9</accession>
<dbReference type="PANTHER" id="PTHR10625:SF31">
    <property type="entry name" value="HISTONE DEACETYLASE DOMAIN-CONTAINING PROTEIN"/>
    <property type="match status" value="1"/>
</dbReference>
<evidence type="ECO:0000256" key="1">
    <source>
        <dbReference type="ARBA" id="ARBA00005947"/>
    </source>
</evidence>
<dbReference type="InterPro" id="IPR023696">
    <property type="entry name" value="Ureohydrolase_dom_sf"/>
</dbReference>
<dbReference type="Proteomes" id="UP001162834">
    <property type="component" value="Chromosome"/>
</dbReference>
<dbReference type="EMBL" id="CP087164">
    <property type="protein sequence ID" value="UGS34541.1"/>
    <property type="molecule type" value="Genomic_DNA"/>
</dbReference>
<keyword evidence="3" id="KW-0378">Hydrolase</keyword>
<evidence type="ECO:0000313" key="3">
    <source>
        <dbReference type="EMBL" id="UGS34541.1"/>
    </source>
</evidence>
<dbReference type="KEGG" id="sbae:DSM104329_00919"/>
<dbReference type="GO" id="GO:0016787">
    <property type="term" value="F:hydrolase activity"/>
    <property type="evidence" value="ECO:0007669"/>
    <property type="project" value="UniProtKB-KW"/>
</dbReference>
<dbReference type="GO" id="GO:0005737">
    <property type="term" value="C:cytoplasm"/>
    <property type="evidence" value="ECO:0007669"/>
    <property type="project" value="TreeGrafter"/>
</dbReference>
<dbReference type="PANTHER" id="PTHR10625">
    <property type="entry name" value="HISTONE DEACETYLASE HDAC1-RELATED"/>
    <property type="match status" value="1"/>
</dbReference>
<dbReference type="GO" id="GO:0040029">
    <property type="term" value="P:epigenetic regulation of gene expression"/>
    <property type="evidence" value="ECO:0007669"/>
    <property type="project" value="TreeGrafter"/>
</dbReference>
<evidence type="ECO:0000313" key="4">
    <source>
        <dbReference type="Proteomes" id="UP001162834"/>
    </source>
</evidence>
<dbReference type="Pfam" id="PF00850">
    <property type="entry name" value="Hist_deacetyl"/>
    <property type="match status" value="1"/>
</dbReference>
<dbReference type="EC" id="3.5.1.-" evidence="3"/>
<organism evidence="3 4">
    <name type="scientific">Capillimicrobium parvum</name>
    <dbReference type="NCBI Taxonomy" id="2884022"/>
    <lineage>
        <taxon>Bacteria</taxon>
        <taxon>Bacillati</taxon>
        <taxon>Actinomycetota</taxon>
        <taxon>Thermoleophilia</taxon>
        <taxon>Solirubrobacterales</taxon>
        <taxon>Capillimicrobiaceae</taxon>
        <taxon>Capillimicrobium</taxon>
    </lineage>
</organism>
<sequence>MTTGFLWDERYAWHDTGTGSGFMSAGGLIEPEMHGESPATKRRFRNLLDVTGLLDQCVELKARPATDEEILRLHTPEYVQRIKDLSAAGGGDGGELAPFGANGYEVAALAAGGAMTATEAVMRGDVDNAYALVRPPGHHAERDLGRGFCIFGNTALAGLHAREVLGAERVAIVDWDVHHGNGTEHAFYEDATVLAISLHQDNLYPVDSGQVADTGVGDGVGTTLNVPLPPGSGNGAYEAALERVVAPAIRRFRPDVVLVASGFDASMCDPFAVMGVTSPGFARMARILLDVTAEVCDGRLVLIHEGGYSSAHVPFCGVAVMEELLGTQERVEDPFTAVFSAMAYMDLQPHQDDAIKRAEKNLDELPAHPATVN</sequence>
<dbReference type="InterPro" id="IPR037138">
    <property type="entry name" value="His_deacetylse_dom_sf"/>
</dbReference>
<reference evidence="3" key="1">
    <citation type="journal article" date="2022" name="Int. J. Syst. Evol. Microbiol.">
        <title>Pseudomonas aegrilactucae sp. nov. and Pseudomonas morbosilactucae sp. nov., pathogens causing bacterial rot of lettuce in Japan.</title>
        <authorList>
            <person name="Sawada H."/>
            <person name="Fujikawa T."/>
            <person name="Satou M."/>
        </authorList>
    </citation>
    <scope>NUCLEOTIDE SEQUENCE</scope>
    <source>
        <strain evidence="3">0166_1</strain>
    </source>
</reference>
<name>A0A9E6XUB9_9ACTN</name>
<protein>
    <submittedName>
        <fullName evidence="3">Histone deacetylase-like amidohydrolase</fullName>
        <ecNumber evidence="3">3.5.1.-</ecNumber>
    </submittedName>
</protein>
<dbReference type="PRINTS" id="PR01270">
    <property type="entry name" value="HDASUPER"/>
</dbReference>
<comment type="similarity">
    <text evidence="1">Belongs to the histone deacetylase family.</text>
</comment>
<proteinExistence type="inferred from homology"/>
<dbReference type="Gene3D" id="3.40.800.20">
    <property type="entry name" value="Histone deacetylase domain"/>
    <property type="match status" value="1"/>
</dbReference>